<evidence type="ECO:0000256" key="25">
    <source>
        <dbReference type="ARBA" id="ARBA00023329"/>
    </source>
</evidence>
<comment type="subcellular location">
    <subcellularLocation>
        <location evidence="4">Cell membrane</location>
        <topology evidence="4">Single-pass type I membrane protein</topology>
    </subcellularLocation>
    <subcellularLocation>
        <location evidence="3">Cytoplasmic vesicle</location>
        <location evidence="3">Secretory vesicle membrane</location>
        <topology evidence="3">Single-pass type I membrane protein</topology>
    </subcellularLocation>
    <subcellularLocation>
        <location evidence="2">Early endosome membrane</location>
        <topology evidence="2">Single-pass type I membrane protein</topology>
    </subcellularLocation>
    <subcellularLocation>
        <location evidence="1">Endoplasmic reticulum membrane</location>
        <topology evidence="1">Single-pass type I membrane protein</topology>
    </subcellularLocation>
    <subcellularLocation>
        <location evidence="7">Endosome</location>
        <location evidence="7">Multivesicular body membrane</location>
        <topology evidence="7">Single-pass type I membrane protein</topology>
    </subcellularLocation>
    <subcellularLocation>
        <location evidence="5">Golgi apparatus</location>
        <location evidence="5">trans-Golgi network membrane</location>
        <topology evidence="5">Single-pass type I membrane protein</topology>
    </subcellularLocation>
    <subcellularLocation>
        <location evidence="6">Recycling endosome membrane</location>
        <topology evidence="6">Single-pass type I membrane protein</topology>
    </subcellularLocation>
</comment>
<dbReference type="InterPro" id="IPR013783">
    <property type="entry name" value="Ig-like_fold"/>
</dbReference>
<dbReference type="VEuPathDB" id="VectorBase:CSON005190"/>
<feature type="disulfide bond" evidence="28">
    <location>
        <begin position="938"/>
        <end position="953"/>
    </location>
</feature>
<feature type="disulfide bond" evidence="28">
    <location>
        <begin position="919"/>
        <end position="931"/>
    </location>
</feature>
<keyword evidence="19 30" id="KW-1133">Transmembrane helix</keyword>
<evidence type="ECO:0000256" key="4">
    <source>
        <dbReference type="ARBA" id="ARBA00004251"/>
    </source>
</evidence>
<dbReference type="InterPro" id="IPR031778">
    <property type="entry name" value="Sortilin_N"/>
</dbReference>
<dbReference type="InterPro" id="IPR003961">
    <property type="entry name" value="FN3_dom"/>
</dbReference>
<dbReference type="Gene3D" id="2.60.40.10">
    <property type="entry name" value="Immunoglobulins"/>
    <property type="match status" value="4"/>
</dbReference>
<dbReference type="InterPro" id="IPR036116">
    <property type="entry name" value="FN3_sf"/>
</dbReference>
<evidence type="ECO:0000256" key="10">
    <source>
        <dbReference type="ARBA" id="ARBA00022448"/>
    </source>
</evidence>
<evidence type="ECO:0000256" key="18">
    <source>
        <dbReference type="ARBA" id="ARBA00022824"/>
    </source>
</evidence>
<accession>A0A336L6F8</accession>
<dbReference type="GO" id="GO:0031901">
    <property type="term" value="C:early endosome membrane"/>
    <property type="evidence" value="ECO:0007669"/>
    <property type="project" value="UniProtKB-SubCell"/>
</dbReference>
<feature type="disulfide bond" evidence="28">
    <location>
        <begin position="998"/>
        <end position="1013"/>
    </location>
</feature>
<feature type="disulfide bond" evidence="28">
    <location>
        <begin position="882"/>
        <end position="897"/>
    </location>
</feature>
<dbReference type="Gene3D" id="2.120.10.30">
    <property type="entry name" value="TolB, C-terminal domain"/>
    <property type="match status" value="1"/>
</dbReference>
<keyword evidence="12" id="KW-0245">EGF-like domain</keyword>
<evidence type="ECO:0000256" key="9">
    <source>
        <dbReference type="ARBA" id="ARBA00013467"/>
    </source>
</evidence>
<evidence type="ECO:0000256" key="22">
    <source>
        <dbReference type="ARBA" id="ARBA00023157"/>
    </source>
</evidence>
<dbReference type="InterPro" id="IPR011042">
    <property type="entry name" value="6-blade_b-propeller_TolB-like"/>
</dbReference>
<evidence type="ECO:0000313" key="32">
    <source>
        <dbReference type="EMBL" id="SSX13160.1"/>
    </source>
</evidence>
<dbReference type="SMART" id="SM00602">
    <property type="entry name" value="VPS10"/>
    <property type="match status" value="1"/>
</dbReference>
<dbReference type="FunFam" id="4.10.400.10:FF:000034">
    <property type="entry name" value="Low-density lipoprotein receptor-related protein 2"/>
    <property type="match status" value="1"/>
</dbReference>
<dbReference type="PROSITE" id="PS01209">
    <property type="entry name" value="LDLRA_1"/>
    <property type="match status" value="4"/>
</dbReference>
<evidence type="ECO:0000256" key="2">
    <source>
        <dbReference type="ARBA" id="ARBA00004158"/>
    </source>
</evidence>
<dbReference type="FunFam" id="3.30.60.270:FF:000002">
    <property type="entry name" value="Sortilin-related receptor isoform A"/>
    <property type="match status" value="1"/>
</dbReference>
<feature type="repeat" description="LDL-receptor class B" evidence="29">
    <location>
        <begin position="709"/>
        <end position="752"/>
    </location>
</feature>
<dbReference type="SMART" id="SM00060">
    <property type="entry name" value="FN3"/>
    <property type="match status" value="5"/>
</dbReference>
<keyword evidence="21 30" id="KW-0472">Membrane</keyword>
<gene>
    <name evidence="32" type="primary">CSON005190</name>
</gene>
<evidence type="ECO:0000256" key="30">
    <source>
        <dbReference type="SAM" id="Phobius"/>
    </source>
</evidence>
<evidence type="ECO:0000256" key="27">
    <source>
        <dbReference type="ARBA" id="ARBA00032450"/>
    </source>
</evidence>
<evidence type="ECO:0000256" key="20">
    <source>
        <dbReference type="ARBA" id="ARBA00023034"/>
    </source>
</evidence>
<keyword evidence="10" id="KW-0813">Transport</keyword>
<name>A0A336L6F8_CULSO</name>
<keyword evidence="15" id="KW-0732">Signal</keyword>
<dbReference type="EMBL" id="UFQT01002082">
    <property type="protein sequence ID" value="SSX32599.1"/>
    <property type="molecule type" value="Genomic_DNA"/>
</dbReference>
<evidence type="ECO:0000256" key="8">
    <source>
        <dbReference type="ARBA" id="ARBA00007041"/>
    </source>
</evidence>
<evidence type="ECO:0000256" key="26">
    <source>
        <dbReference type="ARBA" id="ARBA00029896"/>
    </source>
</evidence>
<dbReference type="Pfam" id="PF00057">
    <property type="entry name" value="Ldl_recept_a"/>
    <property type="match status" value="5"/>
</dbReference>
<keyword evidence="16" id="KW-0677">Repeat</keyword>
<evidence type="ECO:0000256" key="16">
    <source>
        <dbReference type="ARBA" id="ARBA00022737"/>
    </source>
</evidence>
<evidence type="ECO:0000256" key="17">
    <source>
        <dbReference type="ARBA" id="ARBA00022753"/>
    </source>
</evidence>
<sequence>MVHWLGEGTDVIICLAREPPLGILDDPKKLPAPSPSSVFLSYDYGDTFQDKSDLFNITINGTSIRSTVDEFITHLKFNTIVFTDARNKAIFSSADYGRTFQSSLLDFKPSDVTFYEQDARTFLALDKEDPERKLYYTTDLGKSFNLLQSRVKSFVWSSIEGYPVHLYVERTEPTNTSSIIFLDAANLLKPGNKNKKFNLLIENVQEFFIKKDFMFATQKILEDTKVLISYRRGRFVKATFQTELDIKGIHVADVDGKRILLSVMHTEKISHLYVSESNADMSEIKFVPSLENIFSYLPNQNWRSSWLVQTSDEAFTDLYKVEGLQGIYIASKIQKMPTSELISPDHLGSVITFDHGSTWRAIHAPTVDDEGIKIQNCKDCSLHLSQKFSQLYPVTRSVSIMSSKSAPGVIMASGVIGKSLKGHPGVFISRDAGLTWKQILKNYYFFNMGDHGGVLVAVKYFKSKGETNEILYSTDEGETWIPHPFHANDLKVYGLMTEPNTNTTMFTLFGSEVSEHKWLIIKIDLKNAFSANCTEDDYKFWAPGLYSDGSLMPCLLGQRLTYQRRKPHAQCHNGLNYERPYKTEICGCNKWDFECDYGFTRPSSSSHCVRNKTIPNFDPFEPPKTCKPGRFYNRTKGYRKIEGDVCIDGFANPYLPQEIPCPIKFDKEFLIVAQRDKISSIDLSTNSAEILPIKGVKNVIAIDFDRKHNCVFWADILSDTIGRQCLNGNESAEILVETGLGSVEGMSYDWTSELLYYVDGLRLRIEAVYVGNTTTHGRFRKTIVNNLAKPRGIVVHPIQECSLKYLISDGTDEICDNKTSVTCKPDEFRCNSTGSCIPEQWRCDLDNDCQDGSDELHCRNKTCDAWMFRCGDGLCIYKTWQCDGENDCADQSDEKNCSNLNPSKSSNKTPPGYLPDDTCHDWMFKCSNQKCIPYWWKCDTVNDCGDNSDEIGCDTNSTTPTTNSVTTTTEKSSINRPKCRPNEFACDSGNCIAMRYVCDNYTDCAHGEDEIACPQNQQCSPGEFRCLSDGLCLPLSKYCDKIIHCADGSDENCQFPVYPAKSNNCENNPGMFICDDTCLPLMKKCDGKVDCIISGEDEDKQMCSKFQRVYQVIQIGVDERTLNATSFLIYWWIPVPANITFEYMPSIYVKGQWQNNTNWIETATDFRFTKLMPYTVYNVTVYVRIKGSKTVFPPHLFYEVATSEGIPTPPLNVSVQQINGSRVQVSWVPPKNINGHLEDYFIFYRAQVAKTSNAASIRVGALENSTIIESEFKDGVVYEFWVKVKNRRFSSAPSEHVTLKFDGTANIDAITNLKIVSQKEDSITLTWDNIKRAEGYIIQPILPQPYPRIEPFKTKDTKIQIEKLVPGVQYVLKVSGYIKQYVGRPATLIFTVPKSEPLPVVKNVNVTKIGDIIKVSWDKVTHTKYTNFVYGIYYGPNLDELAERPRLKTTNTNIEIKDMKPCESYMISVNIIEPYGPGPLSDPKTIATGFKLTEPPRNLQVDIKGQNMIITWEPSCPLLTNANLVEYMITIREHILNKTNHVTVQPTPNRTLVHNFAGIPKGSHYTVTVAINTDKAKPAVAEVSADPLPAPTQLRVWPEKNGSYSVHWKELDFHDEKHKYEAVVFEGMGINGTEIAVIEAKNAPVQIHQSHLGGSKAAGKVFTVGVRMRTERGFISGIDNIEYISVQPDGLHPDNYKQSGFSWWWLILGGILIASLISTVVFLVQRQRRLQSSFSRFVNGHYDTKTGATRFFEDDHHETATTFADDEPLVVT</sequence>
<dbReference type="InterPro" id="IPR031777">
    <property type="entry name" value="Sortilin_C"/>
</dbReference>
<dbReference type="PRINTS" id="PR00261">
    <property type="entry name" value="LDLRECEPTOR"/>
</dbReference>
<feature type="disulfide bond" evidence="28">
    <location>
        <begin position="870"/>
        <end position="888"/>
    </location>
</feature>
<dbReference type="GO" id="GO:0030658">
    <property type="term" value="C:transport vesicle membrane"/>
    <property type="evidence" value="ECO:0007669"/>
    <property type="project" value="UniProtKB-SubCell"/>
</dbReference>
<dbReference type="SUPFAM" id="SSF49265">
    <property type="entry name" value="Fibronectin type III"/>
    <property type="match status" value="2"/>
</dbReference>
<dbReference type="Gene3D" id="2.130.10.10">
    <property type="entry name" value="YVTN repeat-like/Quinoprotein amine dehydrogenase"/>
    <property type="match status" value="1"/>
</dbReference>
<evidence type="ECO:0000256" key="24">
    <source>
        <dbReference type="ARBA" id="ARBA00023180"/>
    </source>
</evidence>
<dbReference type="InterPro" id="IPR000033">
    <property type="entry name" value="LDLR_classB_rpt"/>
</dbReference>
<dbReference type="SUPFAM" id="SSF63825">
    <property type="entry name" value="YWTD domain"/>
    <property type="match status" value="1"/>
</dbReference>
<dbReference type="GO" id="GO:0005794">
    <property type="term" value="C:Golgi apparatus"/>
    <property type="evidence" value="ECO:0007669"/>
    <property type="project" value="UniProtKB-SubCell"/>
</dbReference>
<feature type="disulfide bond" evidence="28">
    <location>
        <begin position="986"/>
        <end position="1004"/>
    </location>
</feature>
<evidence type="ECO:0000256" key="15">
    <source>
        <dbReference type="ARBA" id="ARBA00022729"/>
    </source>
</evidence>
<dbReference type="InterPro" id="IPR002172">
    <property type="entry name" value="LDrepeatLR_classA_rpt"/>
</dbReference>
<dbReference type="InterPro" id="IPR015943">
    <property type="entry name" value="WD40/YVTN_repeat-like_dom_sf"/>
</dbReference>
<dbReference type="CDD" id="cd00063">
    <property type="entry name" value="FN3"/>
    <property type="match status" value="3"/>
</dbReference>
<evidence type="ECO:0000259" key="31">
    <source>
        <dbReference type="PROSITE" id="PS50853"/>
    </source>
</evidence>
<keyword evidence="25" id="KW-0968">Cytoplasmic vesicle</keyword>
<reference evidence="32" key="1">
    <citation type="submission" date="2018-04" db="EMBL/GenBank/DDBJ databases">
        <authorList>
            <person name="Go L.Y."/>
            <person name="Mitchell J.A."/>
        </authorList>
    </citation>
    <scope>NUCLEOTIDE SEQUENCE</scope>
    <source>
        <tissue evidence="32">Whole organism</tissue>
    </source>
</reference>
<dbReference type="GO" id="GO:0006892">
    <property type="term" value="P:post-Golgi vesicle-mediated transport"/>
    <property type="evidence" value="ECO:0007669"/>
    <property type="project" value="TreeGrafter"/>
</dbReference>
<evidence type="ECO:0000256" key="6">
    <source>
        <dbReference type="ARBA" id="ARBA00004480"/>
    </source>
</evidence>
<dbReference type="GO" id="GO:0055038">
    <property type="term" value="C:recycling endosome membrane"/>
    <property type="evidence" value="ECO:0007669"/>
    <property type="project" value="UniProtKB-SubCell"/>
</dbReference>
<dbReference type="SMART" id="SM00135">
    <property type="entry name" value="LY"/>
    <property type="match status" value="2"/>
</dbReference>
<evidence type="ECO:0000256" key="1">
    <source>
        <dbReference type="ARBA" id="ARBA00004115"/>
    </source>
</evidence>
<comment type="similarity">
    <text evidence="8">Belongs to the VPS10-related sortilin family. SORL1 subfamily.</text>
</comment>
<keyword evidence="23" id="KW-0675">Receptor</keyword>
<feature type="domain" description="Fibronectin type-III" evidence="31">
    <location>
        <begin position="1396"/>
        <end position="1496"/>
    </location>
</feature>
<organism evidence="32">
    <name type="scientific">Culicoides sonorensis</name>
    <name type="common">Biting midge</name>
    <dbReference type="NCBI Taxonomy" id="179676"/>
    <lineage>
        <taxon>Eukaryota</taxon>
        <taxon>Metazoa</taxon>
        <taxon>Ecdysozoa</taxon>
        <taxon>Arthropoda</taxon>
        <taxon>Hexapoda</taxon>
        <taxon>Insecta</taxon>
        <taxon>Pterygota</taxon>
        <taxon>Neoptera</taxon>
        <taxon>Endopterygota</taxon>
        <taxon>Diptera</taxon>
        <taxon>Nematocera</taxon>
        <taxon>Chironomoidea</taxon>
        <taxon>Ceratopogonidae</taxon>
        <taxon>Ceratopogoninae</taxon>
        <taxon>Culicoides</taxon>
        <taxon>Monoculicoides</taxon>
    </lineage>
</organism>
<feature type="disulfide bond" evidence="28">
    <location>
        <begin position="926"/>
        <end position="944"/>
    </location>
</feature>
<dbReference type="Gene3D" id="3.30.60.270">
    <property type="match status" value="1"/>
</dbReference>
<feature type="disulfide bond" evidence="28">
    <location>
        <begin position="979"/>
        <end position="991"/>
    </location>
</feature>
<evidence type="ECO:0000256" key="3">
    <source>
        <dbReference type="ARBA" id="ARBA00004212"/>
    </source>
</evidence>
<protein>
    <recommendedName>
        <fullName evidence="9">Sortilin-related receptor</fullName>
    </recommendedName>
    <alternativeName>
        <fullName evidence="26">Low-density lipoprotein receptor relative with 11 ligand-binding repeats</fullName>
    </alternativeName>
    <alternativeName>
        <fullName evidence="27">Sorting protein-related receptor containing LDLR class A repeats</fullName>
    </alternativeName>
</protein>
<evidence type="ECO:0000256" key="14">
    <source>
        <dbReference type="ARBA" id="ARBA00022692"/>
    </source>
</evidence>
<dbReference type="Gene3D" id="4.10.400.10">
    <property type="entry name" value="Low-density Lipoprotein Receptor"/>
    <property type="match status" value="5"/>
</dbReference>
<dbReference type="Pfam" id="PF15902">
    <property type="entry name" value="Sortilin-Vps10"/>
    <property type="match status" value="1"/>
</dbReference>
<dbReference type="GO" id="GO:0032585">
    <property type="term" value="C:multivesicular body membrane"/>
    <property type="evidence" value="ECO:0007669"/>
    <property type="project" value="UniProtKB-SubCell"/>
</dbReference>
<dbReference type="GO" id="GO:0006897">
    <property type="term" value="P:endocytosis"/>
    <property type="evidence" value="ECO:0007669"/>
    <property type="project" value="UniProtKB-KW"/>
</dbReference>
<evidence type="ECO:0000256" key="29">
    <source>
        <dbReference type="PROSITE-ProRule" id="PRU00461"/>
    </source>
</evidence>
<evidence type="ECO:0000256" key="12">
    <source>
        <dbReference type="ARBA" id="ARBA00022536"/>
    </source>
</evidence>
<evidence type="ECO:0000256" key="23">
    <source>
        <dbReference type="ARBA" id="ARBA00023170"/>
    </source>
</evidence>
<keyword evidence="11" id="KW-1003">Cell membrane</keyword>
<evidence type="ECO:0000256" key="21">
    <source>
        <dbReference type="ARBA" id="ARBA00023136"/>
    </source>
</evidence>
<dbReference type="InterPro" id="IPR023415">
    <property type="entry name" value="LDLR_class-A_CS"/>
</dbReference>
<dbReference type="EMBL" id="UFQS01002082">
    <property type="protein sequence ID" value="SSX13160.1"/>
    <property type="molecule type" value="Genomic_DNA"/>
</dbReference>
<dbReference type="PROSITE" id="PS51120">
    <property type="entry name" value="LDLRB"/>
    <property type="match status" value="1"/>
</dbReference>
<feature type="disulfide bond" evidence="28">
    <location>
        <begin position="843"/>
        <end position="858"/>
    </location>
</feature>
<keyword evidence="14 30" id="KW-0812">Transmembrane</keyword>
<keyword evidence="20" id="KW-0333">Golgi apparatus</keyword>
<dbReference type="Pfam" id="PF00041">
    <property type="entry name" value="fn3"/>
    <property type="match status" value="1"/>
</dbReference>
<evidence type="ECO:0000256" key="13">
    <source>
        <dbReference type="ARBA" id="ARBA00022583"/>
    </source>
</evidence>
<dbReference type="FunFam" id="4.10.400.10:FF:000002">
    <property type="entry name" value="Low-density lipoprotein receptor-related protein 1"/>
    <property type="match status" value="1"/>
</dbReference>
<evidence type="ECO:0000313" key="33">
    <source>
        <dbReference type="EMBL" id="SSX32599.1"/>
    </source>
</evidence>
<dbReference type="GO" id="GO:0005886">
    <property type="term" value="C:plasma membrane"/>
    <property type="evidence" value="ECO:0007669"/>
    <property type="project" value="UniProtKB-SubCell"/>
</dbReference>
<keyword evidence="18" id="KW-0256">Endoplasmic reticulum</keyword>
<keyword evidence="22 28" id="KW-1015">Disulfide bond</keyword>
<comment type="caution">
    <text evidence="28">Lacks conserved residue(s) required for the propagation of feature annotation.</text>
</comment>
<dbReference type="InterPro" id="IPR006581">
    <property type="entry name" value="VPS10"/>
</dbReference>
<dbReference type="SUPFAM" id="SSF110296">
    <property type="entry name" value="Oligoxyloglucan reducing end-specific cellobiohydrolase"/>
    <property type="match status" value="1"/>
</dbReference>
<evidence type="ECO:0000256" key="28">
    <source>
        <dbReference type="PROSITE-ProRule" id="PRU00124"/>
    </source>
</evidence>
<feature type="domain" description="Fibronectin type-III" evidence="31">
    <location>
        <begin position="1209"/>
        <end position="1304"/>
    </location>
</feature>
<dbReference type="InterPro" id="IPR050310">
    <property type="entry name" value="VPS10-sortilin"/>
</dbReference>
<evidence type="ECO:0000256" key="11">
    <source>
        <dbReference type="ARBA" id="ARBA00022475"/>
    </source>
</evidence>
<dbReference type="CDD" id="cd00112">
    <property type="entry name" value="LDLa"/>
    <property type="match status" value="6"/>
</dbReference>
<dbReference type="GO" id="GO:0005789">
    <property type="term" value="C:endoplasmic reticulum membrane"/>
    <property type="evidence" value="ECO:0007669"/>
    <property type="project" value="UniProtKB-SubCell"/>
</dbReference>
<evidence type="ECO:0000256" key="7">
    <source>
        <dbReference type="ARBA" id="ARBA00004545"/>
    </source>
</evidence>
<dbReference type="OMA" id="LCPDGME"/>
<dbReference type="Pfam" id="PF15901">
    <property type="entry name" value="Sortilin_C"/>
    <property type="match status" value="1"/>
</dbReference>
<keyword evidence="13" id="KW-0254">Endocytosis</keyword>
<reference evidence="33" key="2">
    <citation type="submission" date="2018-07" db="EMBL/GenBank/DDBJ databases">
        <authorList>
            <person name="Quirk P.G."/>
            <person name="Krulwich T.A."/>
        </authorList>
    </citation>
    <scope>NUCLEOTIDE SEQUENCE</scope>
</reference>
<dbReference type="PROSITE" id="PS50068">
    <property type="entry name" value="LDLRA_2"/>
    <property type="match status" value="6"/>
</dbReference>
<evidence type="ECO:0000256" key="5">
    <source>
        <dbReference type="ARBA" id="ARBA00004393"/>
    </source>
</evidence>
<dbReference type="SMART" id="SM00192">
    <property type="entry name" value="LDLa"/>
    <property type="match status" value="6"/>
</dbReference>
<dbReference type="InterPro" id="IPR036055">
    <property type="entry name" value="LDL_receptor-like_sf"/>
</dbReference>
<feature type="disulfide bond" evidence="28">
    <location>
        <begin position="863"/>
        <end position="875"/>
    </location>
</feature>
<keyword evidence="17" id="KW-0967">Endosome</keyword>
<dbReference type="Gene3D" id="2.10.70.80">
    <property type="match status" value="1"/>
</dbReference>
<keyword evidence="24" id="KW-0325">Glycoprotein</keyword>
<feature type="transmembrane region" description="Helical" evidence="30">
    <location>
        <begin position="1703"/>
        <end position="1724"/>
    </location>
</feature>
<dbReference type="PROSITE" id="PS50853">
    <property type="entry name" value="FN3"/>
    <property type="match status" value="2"/>
</dbReference>
<dbReference type="PANTHER" id="PTHR12106:SF27">
    <property type="entry name" value="SORTILIN-RELATED RECEPTOR"/>
    <property type="match status" value="1"/>
</dbReference>
<evidence type="ECO:0000256" key="19">
    <source>
        <dbReference type="ARBA" id="ARBA00022989"/>
    </source>
</evidence>
<dbReference type="Pfam" id="PF25814">
    <property type="entry name" value="fn3_SORL1"/>
    <property type="match status" value="1"/>
</dbReference>
<proteinExistence type="inferred from homology"/>
<dbReference type="SUPFAM" id="SSF57424">
    <property type="entry name" value="LDL receptor-like module"/>
    <property type="match status" value="5"/>
</dbReference>
<dbReference type="PANTHER" id="PTHR12106">
    <property type="entry name" value="SORTILIN RELATED"/>
    <property type="match status" value="1"/>
</dbReference>
<dbReference type="InterPro" id="IPR057841">
    <property type="entry name" value="FN3_SORL1"/>
</dbReference>